<keyword evidence="6" id="KW-0645">Protease</keyword>
<dbReference type="SUPFAM" id="SSF51306">
    <property type="entry name" value="LexA/Signal peptidase"/>
    <property type="match status" value="1"/>
</dbReference>
<reference evidence="8" key="2">
    <citation type="journal article" date="2021" name="Microbiome">
        <title>Successional dynamics and alternative stable states in a saline activated sludge microbial community over 9 years.</title>
        <authorList>
            <person name="Wang Y."/>
            <person name="Ye J."/>
            <person name="Ju F."/>
            <person name="Liu L."/>
            <person name="Boyd J.A."/>
            <person name="Deng Y."/>
            <person name="Parks D.H."/>
            <person name="Jiang X."/>
            <person name="Yin X."/>
            <person name="Woodcroft B.J."/>
            <person name="Tyson G.W."/>
            <person name="Hugenholtz P."/>
            <person name="Polz M.F."/>
            <person name="Zhang T."/>
        </authorList>
    </citation>
    <scope>NUCLEOTIDE SEQUENCE</scope>
    <source>
        <strain evidence="8">HKST-UBA17</strain>
    </source>
</reference>
<dbReference type="InterPro" id="IPR000223">
    <property type="entry name" value="Pept_S26A_signal_pept_1"/>
</dbReference>
<feature type="domain" description="Peptidase S26" evidence="7">
    <location>
        <begin position="39"/>
        <end position="194"/>
    </location>
</feature>
<accession>A0A955I164</accession>
<dbReference type="GO" id="GO:0016020">
    <property type="term" value="C:membrane"/>
    <property type="evidence" value="ECO:0007669"/>
    <property type="project" value="UniProtKB-SubCell"/>
</dbReference>
<dbReference type="InterPro" id="IPR019758">
    <property type="entry name" value="Pept_S26A_signal_pept_1_CS"/>
</dbReference>
<feature type="transmembrane region" description="Helical" evidence="6">
    <location>
        <begin position="38"/>
        <end position="57"/>
    </location>
</feature>
<dbReference type="PANTHER" id="PTHR43390">
    <property type="entry name" value="SIGNAL PEPTIDASE I"/>
    <property type="match status" value="1"/>
</dbReference>
<organism evidence="8 9">
    <name type="scientific">Candidatus Dojkabacteria bacterium</name>
    <dbReference type="NCBI Taxonomy" id="2099670"/>
    <lineage>
        <taxon>Bacteria</taxon>
        <taxon>Candidatus Dojkabacteria</taxon>
    </lineage>
</organism>
<dbReference type="InterPro" id="IPR036286">
    <property type="entry name" value="LexA/Signal_pep-like_sf"/>
</dbReference>
<dbReference type="AlphaFoldDB" id="A0A955I164"/>
<dbReference type="GO" id="GO:0006465">
    <property type="term" value="P:signal peptide processing"/>
    <property type="evidence" value="ECO:0007669"/>
    <property type="project" value="InterPro"/>
</dbReference>
<keyword evidence="4 6" id="KW-0378">Hydrolase</keyword>
<dbReference type="Gene3D" id="2.10.109.10">
    <property type="entry name" value="Umud Fragment, subunit A"/>
    <property type="match status" value="1"/>
</dbReference>
<evidence type="ECO:0000256" key="1">
    <source>
        <dbReference type="ARBA" id="ARBA00000677"/>
    </source>
</evidence>
<comment type="subcellular location">
    <subcellularLocation>
        <location evidence="6">Membrane</location>
        <topology evidence="6">Single-pass type II membrane protein</topology>
    </subcellularLocation>
</comment>
<keyword evidence="6" id="KW-1133">Transmembrane helix</keyword>
<dbReference type="CDD" id="cd06530">
    <property type="entry name" value="S26_SPase_I"/>
    <property type="match status" value="1"/>
</dbReference>
<dbReference type="GO" id="GO:0004252">
    <property type="term" value="F:serine-type endopeptidase activity"/>
    <property type="evidence" value="ECO:0007669"/>
    <property type="project" value="InterPro"/>
</dbReference>
<evidence type="ECO:0000313" key="9">
    <source>
        <dbReference type="Proteomes" id="UP000741282"/>
    </source>
</evidence>
<dbReference type="NCBIfam" id="TIGR02227">
    <property type="entry name" value="sigpep_I_bact"/>
    <property type="match status" value="1"/>
</dbReference>
<evidence type="ECO:0000256" key="3">
    <source>
        <dbReference type="ARBA" id="ARBA00013208"/>
    </source>
</evidence>
<dbReference type="GO" id="GO:0009003">
    <property type="term" value="F:signal peptidase activity"/>
    <property type="evidence" value="ECO:0007669"/>
    <property type="project" value="UniProtKB-EC"/>
</dbReference>
<dbReference type="PANTHER" id="PTHR43390:SF1">
    <property type="entry name" value="CHLOROPLAST PROCESSING PEPTIDASE"/>
    <property type="match status" value="1"/>
</dbReference>
<dbReference type="PRINTS" id="PR00727">
    <property type="entry name" value="LEADERPTASE"/>
</dbReference>
<comment type="similarity">
    <text evidence="2 6">Belongs to the peptidase S26 family.</text>
</comment>
<sequence>MNPEDNNGMYDLKKEAPKTFGQKVLHFFQTLPSRAFSILQNFVIFSAILVVLYLVLITPHQVDGLSMYPTYQDKEYLIANKLVYRISEPKRGEVVIFKYSETRDFIKRVIAVAGDTVSISQGKLMVNGAYLDESDYLSPTVVTSSGAFLKEGQVLTIPDGYIFVCGDNRPHSSDSRAFGPIKVEQVKGKVWFVFFPISEFRLITTPNY</sequence>
<evidence type="ECO:0000256" key="6">
    <source>
        <dbReference type="RuleBase" id="RU362042"/>
    </source>
</evidence>
<dbReference type="Pfam" id="PF10502">
    <property type="entry name" value="Peptidase_S26"/>
    <property type="match status" value="1"/>
</dbReference>
<evidence type="ECO:0000259" key="7">
    <source>
        <dbReference type="Pfam" id="PF10502"/>
    </source>
</evidence>
<evidence type="ECO:0000256" key="5">
    <source>
        <dbReference type="PIRSR" id="PIRSR600223-1"/>
    </source>
</evidence>
<keyword evidence="6" id="KW-0812">Transmembrane</keyword>
<evidence type="ECO:0000313" key="8">
    <source>
        <dbReference type="EMBL" id="MCA9376571.1"/>
    </source>
</evidence>
<evidence type="ECO:0000256" key="4">
    <source>
        <dbReference type="ARBA" id="ARBA00022801"/>
    </source>
</evidence>
<dbReference type="EC" id="3.4.21.89" evidence="3 6"/>
<feature type="active site" evidence="5">
    <location>
        <position position="66"/>
    </location>
</feature>
<comment type="caution">
    <text evidence="8">The sequence shown here is derived from an EMBL/GenBank/DDBJ whole genome shotgun (WGS) entry which is preliminary data.</text>
</comment>
<reference evidence="8" key="1">
    <citation type="submission" date="2020-04" db="EMBL/GenBank/DDBJ databases">
        <authorList>
            <person name="Zhang T."/>
        </authorList>
    </citation>
    <scope>NUCLEOTIDE SEQUENCE</scope>
    <source>
        <strain evidence="8">HKST-UBA17</strain>
    </source>
</reference>
<dbReference type="InterPro" id="IPR019533">
    <property type="entry name" value="Peptidase_S26"/>
</dbReference>
<dbReference type="PROSITE" id="PS00761">
    <property type="entry name" value="SPASE_I_3"/>
    <property type="match status" value="1"/>
</dbReference>
<gene>
    <name evidence="8" type="primary">lepB</name>
    <name evidence="8" type="ORF">KC685_01455</name>
</gene>
<protein>
    <recommendedName>
        <fullName evidence="3 6">Signal peptidase I</fullName>
        <ecNumber evidence="3 6">3.4.21.89</ecNumber>
    </recommendedName>
</protein>
<comment type="catalytic activity">
    <reaction evidence="1 6">
        <text>Cleavage of hydrophobic, N-terminal signal or leader sequences from secreted and periplasmic proteins.</text>
        <dbReference type="EC" id="3.4.21.89"/>
    </reaction>
</comment>
<dbReference type="EMBL" id="JAGQLN010000004">
    <property type="protein sequence ID" value="MCA9376571.1"/>
    <property type="molecule type" value="Genomic_DNA"/>
</dbReference>
<proteinExistence type="inferred from homology"/>
<feature type="active site" evidence="5">
    <location>
        <position position="107"/>
    </location>
</feature>
<name>A0A955I164_9BACT</name>
<dbReference type="Proteomes" id="UP000741282">
    <property type="component" value="Unassembled WGS sequence"/>
</dbReference>
<keyword evidence="6" id="KW-0472">Membrane</keyword>
<evidence type="ECO:0000256" key="2">
    <source>
        <dbReference type="ARBA" id="ARBA00009370"/>
    </source>
</evidence>